<evidence type="ECO:0008006" key="3">
    <source>
        <dbReference type="Google" id="ProtNLM"/>
    </source>
</evidence>
<comment type="caution">
    <text evidence="1">The sequence shown here is derived from an EMBL/GenBank/DDBJ whole genome shotgun (WGS) entry which is preliminary data.</text>
</comment>
<dbReference type="EMBL" id="PDEQ01000006">
    <property type="protein sequence ID" value="PEN12704.1"/>
    <property type="molecule type" value="Genomic_DNA"/>
</dbReference>
<dbReference type="InterPro" id="IPR003615">
    <property type="entry name" value="HNH_nuc"/>
</dbReference>
<proteinExistence type="predicted"/>
<evidence type="ECO:0000313" key="2">
    <source>
        <dbReference type="Proteomes" id="UP000220102"/>
    </source>
</evidence>
<gene>
    <name evidence="1" type="ORF">CRI94_11795</name>
</gene>
<dbReference type="Gene3D" id="1.10.30.50">
    <property type="match status" value="1"/>
</dbReference>
<reference evidence="1 2" key="1">
    <citation type="submission" date="2017-10" db="EMBL/GenBank/DDBJ databases">
        <title>Draft genome of Longibacter Salinarum.</title>
        <authorList>
            <person name="Goh K.M."/>
            <person name="Shamsir M.S."/>
            <person name="Lim S.W."/>
        </authorList>
    </citation>
    <scope>NUCLEOTIDE SEQUENCE [LARGE SCALE GENOMIC DNA]</scope>
    <source>
        <strain evidence="1 2">KCTC 52045</strain>
    </source>
</reference>
<sequence>MRDGKCVYCGEEKKVTDEHVVPQGLYVDSHNAVIPCCESCNNQKSDDDEYFRLVFAVLEASKDHPVAQKMKEKVIRSLQKPEKAGFANMIQRSASNVETQNQEGETIQRTGLKVEVNRVNRIFEFITQGLLYLEEKMYVEANFSVVSTFGHEEDTDAGKKLIGRINSDLVNLPWTQIGDNGVFRYRYKPVEELPRSIWEMEIYNGESVVTFVSKKEDS</sequence>
<dbReference type="RefSeq" id="WP_098075992.1">
    <property type="nucleotide sequence ID" value="NZ_PDEQ01000006.1"/>
</dbReference>
<dbReference type="CDD" id="cd00085">
    <property type="entry name" value="HNHc"/>
    <property type="match status" value="1"/>
</dbReference>
<evidence type="ECO:0000313" key="1">
    <source>
        <dbReference type="EMBL" id="PEN12704.1"/>
    </source>
</evidence>
<organism evidence="1 2">
    <name type="scientific">Longibacter salinarum</name>
    <dbReference type="NCBI Taxonomy" id="1850348"/>
    <lineage>
        <taxon>Bacteria</taxon>
        <taxon>Pseudomonadati</taxon>
        <taxon>Rhodothermota</taxon>
        <taxon>Rhodothermia</taxon>
        <taxon>Rhodothermales</taxon>
        <taxon>Salisaetaceae</taxon>
        <taxon>Longibacter</taxon>
    </lineage>
</organism>
<dbReference type="AlphaFoldDB" id="A0A2A8CVT6"/>
<accession>A0A2A8CVT6</accession>
<keyword evidence="2" id="KW-1185">Reference proteome</keyword>
<dbReference type="Proteomes" id="UP000220102">
    <property type="component" value="Unassembled WGS sequence"/>
</dbReference>
<name>A0A2A8CVT6_9BACT</name>
<dbReference type="OrthoDB" id="2081179at2"/>
<protein>
    <recommendedName>
        <fullName evidence="3">HNH endonuclease 5 domain-containing protein</fullName>
    </recommendedName>
</protein>